<reference evidence="5 6" key="1">
    <citation type="journal article" date="2012" name="MBio">
        <title>Comparative genome analysis of three eukaryotic parasites with differing abilities to transform leukocytes reveals key mediators of Theileria-induced leukocyte transformation.</title>
        <authorList>
            <person name="Hayashida K."/>
            <person name="Hara Y."/>
            <person name="Abe T."/>
            <person name="Yamasaki C."/>
            <person name="Toyoda A."/>
            <person name="Kosuge T."/>
            <person name="Suzuki Y."/>
            <person name="Sato Y."/>
            <person name="Kawashima S."/>
            <person name="Katayama T."/>
            <person name="Wakaguri H."/>
            <person name="Inoue N."/>
            <person name="Homma K."/>
            <person name="Tada-Umezaki M."/>
            <person name="Yagi Y."/>
            <person name="Fujii Y."/>
            <person name="Habara T."/>
            <person name="Kanehisa M."/>
            <person name="Watanabe H."/>
            <person name="Ito K."/>
            <person name="Gojobori T."/>
            <person name="Sugawara H."/>
            <person name="Imanishi T."/>
            <person name="Weir W."/>
            <person name="Gardner M."/>
            <person name="Pain A."/>
            <person name="Shiels B."/>
            <person name="Hattori M."/>
            <person name="Nene V."/>
            <person name="Sugimoto C."/>
        </authorList>
    </citation>
    <scope>NUCLEOTIDE SEQUENCE [LARGE SCALE GENOMIC DNA]</scope>
    <source>
        <strain evidence="5 6">Shintoku</strain>
    </source>
</reference>
<dbReference type="GO" id="GO:0016020">
    <property type="term" value="C:membrane"/>
    <property type="evidence" value="ECO:0007669"/>
    <property type="project" value="TreeGrafter"/>
</dbReference>
<keyword evidence="5" id="KW-0436">Ligase</keyword>
<dbReference type="InterPro" id="IPR042099">
    <property type="entry name" value="ANL_N_sf"/>
</dbReference>
<dbReference type="Pfam" id="PF00501">
    <property type="entry name" value="AMP-binding"/>
    <property type="match status" value="1"/>
</dbReference>
<organism evidence="5 6">
    <name type="scientific">Theileria orientalis strain Shintoku</name>
    <dbReference type="NCBI Taxonomy" id="869250"/>
    <lineage>
        <taxon>Eukaryota</taxon>
        <taxon>Sar</taxon>
        <taxon>Alveolata</taxon>
        <taxon>Apicomplexa</taxon>
        <taxon>Aconoidasida</taxon>
        <taxon>Piroplasmida</taxon>
        <taxon>Theileriidae</taxon>
        <taxon>Theileria</taxon>
    </lineage>
</organism>
<feature type="domain" description="AMP-dependent synthetase/ligase" evidence="3">
    <location>
        <begin position="82"/>
        <end position="497"/>
    </location>
</feature>
<keyword evidence="6" id="KW-1185">Reference proteome</keyword>
<dbReference type="GeneID" id="20714009"/>
<dbReference type="PANTHER" id="PTHR43272:SF33">
    <property type="entry name" value="AMP-BINDING DOMAIN-CONTAINING PROTEIN-RELATED"/>
    <property type="match status" value="1"/>
</dbReference>
<dbReference type="PROSITE" id="PS00455">
    <property type="entry name" value="AMP_BINDING"/>
    <property type="match status" value="1"/>
</dbReference>
<feature type="domain" description="AMP-binding enzyme C-terminal" evidence="4">
    <location>
        <begin position="549"/>
        <end position="582"/>
    </location>
</feature>
<dbReference type="OrthoDB" id="1700726at2759"/>
<dbReference type="AlphaFoldDB" id="J7M864"/>
<name>J7M864_THEOR</name>
<dbReference type="PANTHER" id="PTHR43272">
    <property type="entry name" value="LONG-CHAIN-FATTY-ACID--COA LIGASE"/>
    <property type="match status" value="1"/>
</dbReference>
<dbReference type="GO" id="GO:0005783">
    <property type="term" value="C:endoplasmic reticulum"/>
    <property type="evidence" value="ECO:0007669"/>
    <property type="project" value="TreeGrafter"/>
</dbReference>
<protein>
    <submittedName>
        <fullName evidence="5">Long-chain-fatty-acid--CoA ligase</fullName>
    </submittedName>
</protein>
<dbReference type="InterPro" id="IPR025110">
    <property type="entry name" value="AMP-bd_C"/>
</dbReference>
<evidence type="ECO:0000313" key="6">
    <source>
        <dbReference type="Proteomes" id="UP000003786"/>
    </source>
</evidence>
<dbReference type="KEGG" id="tot:TOT_010001210"/>
<evidence type="ECO:0000259" key="3">
    <source>
        <dbReference type="Pfam" id="PF00501"/>
    </source>
</evidence>
<accession>J7M864</accession>
<dbReference type="Gene3D" id="3.40.50.12780">
    <property type="entry name" value="N-terminal domain of ligase-like"/>
    <property type="match status" value="1"/>
</dbReference>
<dbReference type="OMA" id="HADPEHS"/>
<dbReference type="GO" id="GO:0005524">
    <property type="term" value="F:ATP binding"/>
    <property type="evidence" value="ECO:0007669"/>
    <property type="project" value="UniProtKB-KW"/>
</dbReference>
<evidence type="ECO:0000259" key="4">
    <source>
        <dbReference type="Pfam" id="PF13193"/>
    </source>
</evidence>
<keyword evidence="1" id="KW-0547">Nucleotide-binding</keyword>
<proteinExistence type="predicted"/>
<evidence type="ECO:0000256" key="2">
    <source>
        <dbReference type="ARBA" id="ARBA00022840"/>
    </source>
</evidence>
<evidence type="ECO:0000313" key="5">
    <source>
        <dbReference type="EMBL" id="BAM38643.1"/>
    </source>
</evidence>
<keyword evidence="2" id="KW-0067">ATP-binding</keyword>
<dbReference type="RefSeq" id="XP_009688944.1">
    <property type="nucleotide sequence ID" value="XM_009690649.1"/>
</dbReference>
<dbReference type="Proteomes" id="UP000003786">
    <property type="component" value="Chromosome 1"/>
</dbReference>
<dbReference type="STRING" id="869250.J7M864"/>
<dbReference type="Pfam" id="PF13193">
    <property type="entry name" value="AMP-binding_C"/>
    <property type="match status" value="1"/>
</dbReference>
<dbReference type="GO" id="GO:0004467">
    <property type="term" value="F:long-chain fatty acid-CoA ligase activity"/>
    <property type="evidence" value="ECO:0007669"/>
    <property type="project" value="TreeGrafter"/>
</dbReference>
<dbReference type="SUPFAM" id="SSF56801">
    <property type="entry name" value="Acetyl-CoA synthetase-like"/>
    <property type="match status" value="1"/>
</dbReference>
<sequence length="680" mass="76482">MVYNKADSPGFYSVPIHGTEEEGFSPVYRHPDHEDIIDSSKFGDVRTSWDLFQVGFKKNPDGDCVGKRKRLPDGKLGEFEFKTYTEFFETVKVAGSSLVHHNFIKEQKTQCPNVAKTCKLVGLFLPSCEEWLVLEQACYGYGYTLVPIYNTLGDESILYILSNTELEVVFCTEETGKNLLRILAKGTEKQFLNTLVLVDTTSVPKEFANSPRGLKFMLWSEFMAKGEKDVLPPTPGEPNALNIISYTSGTTGVPKGVMITHKQFVDTIVVTLDAVCKPMGINSDYFACHLSYLPMAHMFEKDFINAVFYSGGKIGIYSGDVKLILEDLQTLKPVLFVSVPRLYQRIHDKIMTGAQSKPVMIRGLFNQGLRTKMNRIRNQGIYTHKFYDKLIFDKVNKLLGGNVKWLFVGSSCLNSLVIERVRAMMSTPLFWGYALTECCAGGFVQHKDDTNPVNLGGPSGGFQFRLRSIPELKYFVNEKPMRGELLIRGTNVSAGYFKMDELTKETFKDGWLYTGDVVELMENGSIKVIDRIKQVFKLAQGEYVAPEYVESIINSCMFVAQSYVVGNSDESYPVGVVVPDEEALGPWKKGNGMANATLEELAQSPELKKFLFEEVQRVLAAANVKGFQRVKAIHLHGELFSVENDMLTVTFKLKRNTIRKKFETVVDEMYKSLKSASEST</sequence>
<dbReference type="EMBL" id="AP011946">
    <property type="protein sequence ID" value="BAM38643.1"/>
    <property type="molecule type" value="Genomic_DNA"/>
</dbReference>
<dbReference type="InterPro" id="IPR020845">
    <property type="entry name" value="AMP-binding_CS"/>
</dbReference>
<evidence type="ECO:0000256" key="1">
    <source>
        <dbReference type="ARBA" id="ARBA00022741"/>
    </source>
</evidence>
<dbReference type="InterPro" id="IPR000873">
    <property type="entry name" value="AMP-dep_synth/lig_dom"/>
</dbReference>
<dbReference type="eggNOG" id="KOG1256">
    <property type="taxonomic scope" value="Eukaryota"/>
</dbReference>
<gene>
    <name evidence="5" type="ORF">TOT_010001210</name>
</gene>
<dbReference type="VEuPathDB" id="PiroplasmaDB:TOT_010001210"/>